<keyword evidence="3" id="KW-1185">Reference proteome</keyword>
<accession>A0A0C3Q2X2</accession>
<name>A0A0C3Q2X2_9AGAM</name>
<dbReference type="Proteomes" id="UP000054248">
    <property type="component" value="Unassembled WGS sequence"/>
</dbReference>
<feature type="compositionally biased region" description="Polar residues" evidence="1">
    <location>
        <begin position="94"/>
        <end position="112"/>
    </location>
</feature>
<proteinExistence type="predicted"/>
<evidence type="ECO:0000256" key="1">
    <source>
        <dbReference type="SAM" id="MobiDB-lite"/>
    </source>
</evidence>
<reference evidence="3" key="2">
    <citation type="submission" date="2015-01" db="EMBL/GenBank/DDBJ databases">
        <title>Evolutionary Origins and Diversification of the Mycorrhizal Mutualists.</title>
        <authorList>
            <consortium name="DOE Joint Genome Institute"/>
            <consortium name="Mycorrhizal Genomics Consortium"/>
            <person name="Kohler A."/>
            <person name="Kuo A."/>
            <person name="Nagy L.G."/>
            <person name="Floudas D."/>
            <person name="Copeland A."/>
            <person name="Barry K.W."/>
            <person name="Cichocki N."/>
            <person name="Veneault-Fourrey C."/>
            <person name="LaButti K."/>
            <person name="Lindquist E.A."/>
            <person name="Lipzen A."/>
            <person name="Lundell T."/>
            <person name="Morin E."/>
            <person name="Murat C."/>
            <person name="Riley R."/>
            <person name="Ohm R."/>
            <person name="Sun H."/>
            <person name="Tunlid A."/>
            <person name="Henrissat B."/>
            <person name="Grigoriev I.V."/>
            <person name="Hibbett D.S."/>
            <person name="Martin F."/>
        </authorList>
    </citation>
    <scope>NUCLEOTIDE SEQUENCE [LARGE SCALE GENOMIC DNA]</scope>
    <source>
        <strain evidence="3">MUT 4182</strain>
    </source>
</reference>
<reference evidence="2 3" key="1">
    <citation type="submission" date="2014-04" db="EMBL/GenBank/DDBJ databases">
        <authorList>
            <consortium name="DOE Joint Genome Institute"/>
            <person name="Kuo A."/>
            <person name="Girlanda M."/>
            <person name="Perotto S."/>
            <person name="Kohler A."/>
            <person name="Nagy L.G."/>
            <person name="Floudas D."/>
            <person name="Copeland A."/>
            <person name="Barry K.W."/>
            <person name="Cichocki N."/>
            <person name="Veneault-Fourrey C."/>
            <person name="LaButti K."/>
            <person name="Lindquist E.A."/>
            <person name="Lipzen A."/>
            <person name="Lundell T."/>
            <person name="Morin E."/>
            <person name="Murat C."/>
            <person name="Sun H."/>
            <person name="Tunlid A."/>
            <person name="Henrissat B."/>
            <person name="Grigoriev I.V."/>
            <person name="Hibbett D.S."/>
            <person name="Martin F."/>
            <person name="Nordberg H.P."/>
            <person name="Cantor M.N."/>
            <person name="Hua S.X."/>
        </authorList>
    </citation>
    <scope>NUCLEOTIDE SEQUENCE [LARGE SCALE GENOMIC DNA]</scope>
    <source>
        <strain evidence="2 3">MUT 4182</strain>
    </source>
</reference>
<dbReference type="OrthoDB" id="2677451at2759"/>
<evidence type="ECO:0000313" key="3">
    <source>
        <dbReference type="Proteomes" id="UP000054248"/>
    </source>
</evidence>
<dbReference type="EMBL" id="KN823478">
    <property type="protein sequence ID" value="KIO16824.1"/>
    <property type="molecule type" value="Genomic_DNA"/>
</dbReference>
<dbReference type="AlphaFoldDB" id="A0A0C3Q2X2"/>
<dbReference type="HOGENOM" id="CLU_728009_0_0_1"/>
<feature type="region of interest" description="Disordered" evidence="1">
    <location>
        <begin position="91"/>
        <end position="128"/>
    </location>
</feature>
<protein>
    <submittedName>
        <fullName evidence="2">Uncharacterized protein</fullName>
    </submittedName>
</protein>
<feature type="region of interest" description="Disordered" evidence="1">
    <location>
        <begin position="296"/>
        <end position="317"/>
    </location>
</feature>
<gene>
    <name evidence="2" type="ORF">M407DRAFT_33523</name>
</gene>
<sequence>MPLDNPQFQHQRNLWYFSGPKPPAPSWETFLFHSRHGPNGLPVCDLYPPPFHLPILPHLISDQPVVGSTVATPSPPPNTPLQPPAPIIPPLQGKTHQAAPSANPLQPYNQSGVPAGRQAALPPQNGPKNKAKDEFYIAIPRNGVLHKDKFPLDISPEDLQQRICAKAEICPNIAKLGYKLPQYPVVPLVIIKLTGTTTSHCSNGKEGQYNTPSSYPGRKCVRANAPCLATPEPPQPQSQTEGKVTLDKLPNVKQFDLKKRARTATEKHAATPIMPSIVIQNQMPAALGDATNLLSNKRKHASSESDSSTNSDDESTNIGTLLTKLNDKYPALKFPQYKDSLEKNGIGCHDSWTLNRARHMWAVDFWAVDCGYKSEVPRQS</sequence>
<evidence type="ECO:0000313" key="2">
    <source>
        <dbReference type="EMBL" id="KIO16824.1"/>
    </source>
</evidence>
<organism evidence="2 3">
    <name type="scientific">Tulasnella calospora MUT 4182</name>
    <dbReference type="NCBI Taxonomy" id="1051891"/>
    <lineage>
        <taxon>Eukaryota</taxon>
        <taxon>Fungi</taxon>
        <taxon>Dikarya</taxon>
        <taxon>Basidiomycota</taxon>
        <taxon>Agaricomycotina</taxon>
        <taxon>Agaricomycetes</taxon>
        <taxon>Cantharellales</taxon>
        <taxon>Tulasnellaceae</taxon>
        <taxon>Tulasnella</taxon>
    </lineage>
</organism>